<protein>
    <submittedName>
        <fullName evidence="1">Uncharacterized protein</fullName>
    </submittedName>
</protein>
<proteinExistence type="predicted"/>
<name>A0ACD6AE10_AVESA</name>
<evidence type="ECO:0000313" key="1">
    <source>
        <dbReference type="EnsemblPlants" id="AVESA.00010b.r2.7DG1390950.2.CDS"/>
    </source>
</evidence>
<dbReference type="Proteomes" id="UP001732700">
    <property type="component" value="Chromosome 7D"/>
</dbReference>
<accession>A0ACD6AE10</accession>
<reference evidence="1" key="2">
    <citation type="submission" date="2025-09" db="UniProtKB">
        <authorList>
            <consortium name="EnsemblPlants"/>
        </authorList>
    </citation>
    <scope>IDENTIFICATION</scope>
</reference>
<keyword evidence="2" id="KW-1185">Reference proteome</keyword>
<sequence>MDSTLSCLLAPTVSPTRLRRNGGRISRPGCSSGSWRRRGAERKRRNGGGLRVKALFGDGGGDGFRAMMRIVKLNSAIQNRSVKELMELVIDECQYFFSHLPSVSVSQMSKNMFLLLHELMLRHHVSFVLKPAENGGFDLGVKWSLGLFRTLLGCNNVAATVLDQFIPKMFPCRMEGPEAAMGRRLHCVHHPRLHRPTAHQPSE</sequence>
<reference evidence="1" key="1">
    <citation type="submission" date="2021-05" db="EMBL/GenBank/DDBJ databases">
        <authorList>
            <person name="Scholz U."/>
            <person name="Mascher M."/>
            <person name="Fiebig A."/>
        </authorList>
    </citation>
    <scope>NUCLEOTIDE SEQUENCE [LARGE SCALE GENOMIC DNA]</scope>
</reference>
<evidence type="ECO:0000313" key="2">
    <source>
        <dbReference type="Proteomes" id="UP001732700"/>
    </source>
</evidence>
<dbReference type="EnsemblPlants" id="AVESA.00010b.r2.7DG1390950.2">
    <property type="protein sequence ID" value="AVESA.00010b.r2.7DG1390950.2.CDS"/>
    <property type="gene ID" value="AVESA.00010b.r2.7DG1390950"/>
</dbReference>
<organism evidence="1 2">
    <name type="scientific">Avena sativa</name>
    <name type="common">Oat</name>
    <dbReference type="NCBI Taxonomy" id="4498"/>
    <lineage>
        <taxon>Eukaryota</taxon>
        <taxon>Viridiplantae</taxon>
        <taxon>Streptophyta</taxon>
        <taxon>Embryophyta</taxon>
        <taxon>Tracheophyta</taxon>
        <taxon>Spermatophyta</taxon>
        <taxon>Magnoliopsida</taxon>
        <taxon>Liliopsida</taxon>
        <taxon>Poales</taxon>
        <taxon>Poaceae</taxon>
        <taxon>BOP clade</taxon>
        <taxon>Pooideae</taxon>
        <taxon>Poodae</taxon>
        <taxon>Poeae</taxon>
        <taxon>Poeae Chloroplast Group 1 (Aveneae type)</taxon>
        <taxon>Aveninae</taxon>
        <taxon>Avena</taxon>
    </lineage>
</organism>